<evidence type="ECO:0000256" key="9">
    <source>
        <dbReference type="HAMAP-Rule" id="MF_00024"/>
    </source>
</evidence>
<dbReference type="KEGG" id="aant:HUK68_12175"/>
<dbReference type="InterPro" id="IPR004485">
    <property type="entry name" value="Cobalamin_biosynth_CobD/CbiB"/>
</dbReference>
<comment type="function">
    <text evidence="9">Converts cobyric acid to cobinamide by the addition of aminopropanol on the F carboxylic group.</text>
</comment>
<organism evidence="10 11">
    <name type="scientific">Comamonas antarctica</name>
    <dbReference type="NCBI Taxonomy" id="2743470"/>
    <lineage>
        <taxon>Bacteria</taxon>
        <taxon>Pseudomonadati</taxon>
        <taxon>Pseudomonadota</taxon>
        <taxon>Betaproteobacteria</taxon>
        <taxon>Burkholderiales</taxon>
        <taxon>Comamonadaceae</taxon>
        <taxon>Comamonas</taxon>
    </lineage>
</organism>
<keyword evidence="7 9" id="KW-1133">Transmembrane helix</keyword>
<keyword evidence="5 9" id="KW-0169">Cobalamin biosynthesis</keyword>
<dbReference type="GO" id="GO:0048472">
    <property type="term" value="F:threonine-phosphate decarboxylase activity"/>
    <property type="evidence" value="ECO:0007669"/>
    <property type="project" value="InterPro"/>
</dbReference>
<accession>A0A6N1X2A2</accession>
<feature type="transmembrane region" description="Helical" evidence="9">
    <location>
        <begin position="235"/>
        <end position="258"/>
    </location>
</feature>
<dbReference type="PANTHER" id="PTHR34308">
    <property type="entry name" value="COBALAMIN BIOSYNTHESIS PROTEIN CBIB"/>
    <property type="match status" value="1"/>
</dbReference>
<dbReference type="GO" id="GO:0015420">
    <property type="term" value="F:ABC-type vitamin B12 transporter activity"/>
    <property type="evidence" value="ECO:0007669"/>
    <property type="project" value="UniProtKB-UniRule"/>
</dbReference>
<evidence type="ECO:0000256" key="8">
    <source>
        <dbReference type="ARBA" id="ARBA00023136"/>
    </source>
</evidence>
<evidence type="ECO:0000256" key="4">
    <source>
        <dbReference type="ARBA" id="ARBA00022475"/>
    </source>
</evidence>
<evidence type="ECO:0000256" key="7">
    <source>
        <dbReference type="ARBA" id="ARBA00022989"/>
    </source>
</evidence>
<dbReference type="AlphaFoldDB" id="A0A6N1X2A2"/>
<dbReference type="NCBIfam" id="TIGR00380">
    <property type="entry name" value="cobal_cbiB"/>
    <property type="match status" value="1"/>
</dbReference>
<comment type="similarity">
    <text evidence="3 9">Belongs to the CobD/CbiB family.</text>
</comment>
<feature type="transmembrane region" description="Helical" evidence="9">
    <location>
        <begin position="106"/>
        <end position="124"/>
    </location>
</feature>
<evidence type="ECO:0000256" key="1">
    <source>
        <dbReference type="ARBA" id="ARBA00004651"/>
    </source>
</evidence>
<keyword evidence="6 9" id="KW-0812">Transmembrane</keyword>
<keyword evidence="11" id="KW-1185">Reference proteome</keyword>
<dbReference type="UniPathway" id="UPA00148"/>
<comment type="subcellular location">
    <subcellularLocation>
        <location evidence="1 9">Cell membrane</location>
        <topology evidence="1 9">Multi-pass membrane protein</topology>
    </subcellularLocation>
</comment>
<dbReference type="GO" id="GO:0005886">
    <property type="term" value="C:plasma membrane"/>
    <property type="evidence" value="ECO:0007669"/>
    <property type="project" value="UniProtKB-SubCell"/>
</dbReference>
<name>A0A6N1X2A2_9BURK</name>
<feature type="transmembrane region" description="Helical" evidence="9">
    <location>
        <begin position="20"/>
        <end position="38"/>
    </location>
</feature>
<evidence type="ECO:0000313" key="10">
    <source>
        <dbReference type="EMBL" id="QKV53584.1"/>
    </source>
</evidence>
<evidence type="ECO:0000256" key="2">
    <source>
        <dbReference type="ARBA" id="ARBA00004953"/>
    </source>
</evidence>
<sequence length="338" mass="35595">MKPGAGRPRVARVAMWAEGVGVGGAGAAAAALLLALLIDSLWGEPPARVHPVVGMGQLLGGASRWVGAPEATDPDLACWARGAFAWCLMAAGIAALYAALQCGLALAPAWLAVPLLALLLKPLFAWRMLQSEVQAVEAALQQSLAAGRERLSWLVSRDVTQLSAAEVRESALETLAENLNDSLVAPLFWFALLGLPGAALYRFANTADAMWGYPGWRGGRYWQWGGKWAAHADDLLSWIPARITALLLALAAGGLPWARLRQESRRTPSPNGGWPMAALALALDVRLGKPGAYVLHAQGRAPDAQDLVRGLCMARRAVHWLAGLALLAGLAALGSSHG</sequence>
<dbReference type="EMBL" id="CP054840">
    <property type="protein sequence ID" value="QKV53584.1"/>
    <property type="molecule type" value="Genomic_DNA"/>
</dbReference>
<gene>
    <name evidence="9 10" type="primary">cobD</name>
    <name evidence="10" type="ORF">HUK68_12175</name>
</gene>
<evidence type="ECO:0000313" key="11">
    <source>
        <dbReference type="Proteomes" id="UP000509579"/>
    </source>
</evidence>
<evidence type="ECO:0000256" key="5">
    <source>
        <dbReference type="ARBA" id="ARBA00022573"/>
    </source>
</evidence>
<evidence type="ECO:0000256" key="3">
    <source>
        <dbReference type="ARBA" id="ARBA00006263"/>
    </source>
</evidence>
<dbReference type="PANTHER" id="PTHR34308:SF1">
    <property type="entry name" value="COBALAMIN BIOSYNTHESIS PROTEIN CBIB"/>
    <property type="match status" value="1"/>
</dbReference>
<keyword evidence="8 9" id="KW-0472">Membrane</keyword>
<dbReference type="GO" id="GO:0009236">
    <property type="term" value="P:cobalamin biosynthetic process"/>
    <property type="evidence" value="ECO:0007669"/>
    <property type="project" value="UniProtKB-UniRule"/>
</dbReference>
<proteinExistence type="inferred from homology"/>
<feature type="transmembrane region" description="Helical" evidence="9">
    <location>
        <begin position="183"/>
        <end position="204"/>
    </location>
</feature>
<dbReference type="Proteomes" id="UP000509579">
    <property type="component" value="Chromosome"/>
</dbReference>
<protein>
    <recommendedName>
        <fullName evidence="9">Cobalamin biosynthesis protein CobD</fullName>
    </recommendedName>
</protein>
<feature type="transmembrane region" description="Helical" evidence="9">
    <location>
        <begin position="317"/>
        <end position="335"/>
    </location>
</feature>
<comment type="pathway">
    <text evidence="2 9">Cofactor biosynthesis; adenosylcobalamin biosynthesis.</text>
</comment>
<keyword evidence="4 9" id="KW-1003">Cell membrane</keyword>
<evidence type="ECO:0000256" key="6">
    <source>
        <dbReference type="ARBA" id="ARBA00022692"/>
    </source>
</evidence>
<dbReference type="Pfam" id="PF03186">
    <property type="entry name" value="CobD_Cbib"/>
    <property type="match status" value="1"/>
</dbReference>
<dbReference type="HAMAP" id="MF_00024">
    <property type="entry name" value="CobD_CbiB"/>
    <property type="match status" value="1"/>
</dbReference>
<reference evidence="10 11" key="1">
    <citation type="submission" date="2020-06" db="EMBL/GenBank/DDBJ databases">
        <title>Acidovorax antarctica sp. nov., isolated from Corinth ice sheet soil, Antarctic Fields Peninsula.</title>
        <authorList>
            <person name="Xu Q."/>
            <person name="Peng F."/>
        </authorList>
    </citation>
    <scope>NUCLEOTIDE SEQUENCE [LARGE SCALE GENOMIC DNA]</scope>
    <source>
        <strain evidence="10 11">16-35-5</strain>
    </source>
</reference>